<evidence type="ECO:0000313" key="8">
    <source>
        <dbReference type="EMBL" id="NGX94605.1"/>
    </source>
</evidence>
<dbReference type="GO" id="GO:0004022">
    <property type="term" value="F:alcohol dehydrogenase (NAD+) activity"/>
    <property type="evidence" value="ECO:0007669"/>
    <property type="project" value="UniProtKB-EC"/>
</dbReference>
<dbReference type="GO" id="GO:0046872">
    <property type="term" value="F:metal ion binding"/>
    <property type="evidence" value="ECO:0007669"/>
    <property type="project" value="InterPro"/>
</dbReference>
<evidence type="ECO:0000259" key="6">
    <source>
        <dbReference type="Pfam" id="PF00465"/>
    </source>
</evidence>
<sequence length="393" mass="41769">MKTESRSRDPNNGLITDACINRVTLINYVTRVHFGFGAIRELPNELVRLNFNRPLVVTDNGLFAGGISELITRMVPSGVVFTNTPSNPTEQSAKAAAALYVAEKCDGMVAIGGGSPMDLAKAAALLVTHDGPLTSYALAHGGLDRITANVPSIIAVPTTAGTGSEVARATVIITDRGSKLPIASPHLIPKTAICDPELTMNLPSQLTAATGFDALSHCVESFCSSIVNPPAEAIALDGMIRVVRFIERAVNDGSDREARWQMLMASLQGGLTFQKGLGAIHALSHPLGELGVHHGTLNAILLPHVLEFNRRQVGEKVEVISRALGLKDASSAPDFFRELAKRTRLPLTLSEVGVTESSVSQIAIKAEKDSCNATNPPPLTASEYEVIMRRALS</sequence>
<comment type="cofactor">
    <cofactor evidence="1">
        <name>Fe cation</name>
        <dbReference type="ChEBI" id="CHEBI:24875"/>
    </cofactor>
</comment>
<accession>A0A7C9RD83</accession>
<keyword evidence="4" id="KW-0520">NAD</keyword>
<dbReference type="Pfam" id="PF00465">
    <property type="entry name" value="Fe-ADH"/>
    <property type="match status" value="1"/>
</dbReference>
<evidence type="ECO:0000256" key="5">
    <source>
        <dbReference type="ARBA" id="ARBA00049243"/>
    </source>
</evidence>
<dbReference type="SUPFAM" id="SSF56796">
    <property type="entry name" value="Dehydroquinate synthase-like"/>
    <property type="match status" value="1"/>
</dbReference>
<evidence type="ECO:0000256" key="3">
    <source>
        <dbReference type="ARBA" id="ARBA00023002"/>
    </source>
</evidence>
<keyword evidence="9" id="KW-1185">Reference proteome</keyword>
<evidence type="ECO:0000259" key="7">
    <source>
        <dbReference type="Pfam" id="PF25137"/>
    </source>
</evidence>
<gene>
    <name evidence="8" type="ORF">G4V63_05035</name>
</gene>
<dbReference type="Gene3D" id="3.40.50.1970">
    <property type="match status" value="1"/>
</dbReference>
<dbReference type="PANTHER" id="PTHR11496">
    <property type="entry name" value="ALCOHOL DEHYDROGENASE"/>
    <property type="match status" value="1"/>
</dbReference>
<comment type="catalytic activity">
    <reaction evidence="5">
        <text>a primary alcohol + NAD(+) = an aldehyde + NADH + H(+)</text>
        <dbReference type="Rhea" id="RHEA:10736"/>
        <dbReference type="ChEBI" id="CHEBI:15378"/>
        <dbReference type="ChEBI" id="CHEBI:15734"/>
        <dbReference type="ChEBI" id="CHEBI:17478"/>
        <dbReference type="ChEBI" id="CHEBI:57540"/>
        <dbReference type="ChEBI" id="CHEBI:57945"/>
        <dbReference type="EC" id="1.1.1.1"/>
    </reaction>
</comment>
<evidence type="ECO:0000313" key="9">
    <source>
        <dbReference type="Proteomes" id="UP000480266"/>
    </source>
</evidence>
<dbReference type="Proteomes" id="UP000480266">
    <property type="component" value="Unassembled WGS sequence"/>
</dbReference>
<protein>
    <submittedName>
        <fullName evidence="8">Iron-containing alcohol dehydrogenase</fullName>
    </submittedName>
</protein>
<reference evidence="8" key="1">
    <citation type="submission" date="2020-02" db="EMBL/GenBank/DDBJ databases">
        <title>Draft genome sequence of Candidatus Afipia apatlaquensis IBT-C3, a potential strain for decolorization of textile dyes.</title>
        <authorList>
            <person name="Sanchez-Reyes A."/>
            <person name="Breton-Deval L."/>
            <person name="Mangelson H."/>
            <person name="Sanchez-Flores A."/>
        </authorList>
    </citation>
    <scope>NUCLEOTIDE SEQUENCE [LARGE SCALE GENOMIC DNA]</scope>
    <source>
        <strain evidence="8">IBT-C3</strain>
    </source>
</reference>
<dbReference type="Gene3D" id="1.20.1090.10">
    <property type="entry name" value="Dehydroquinate synthase-like - alpha domain"/>
    <property type="match status" value="1"/>
</dbReference>
<dbReference type="PROSITE" id="PS00913">
    <property type="entry name" value="ADH_IRON_1"/>
    <property type="match status" value="1"/>
</dbReference>
<organism evidence="8 9">
    <name type="scientific">Candidatus Afipia apatlaquensis</name>
    <dbReference type="NCBI Taxonomy" id="2712852"/>
    <lineage>
        <taxon>Bacteria</taxon>
        <taxon>Pseudomonadati</taxon>
        <taxon>Pseudomonadota</taxon>
        <taxon>Alphaproteobacteria</taxon>
        <taxon>Hyphomicrobiales</taxon>
        <taxon>Nitrobacteraceae</taxon>
        <taxon>Afipia</taxon>
    </lineage>
</organism>
<comment type="caution">
    <text evidence="8">The sequence shown here is derived from an EMBL/GenBank/DDBJ whole genome shotgun (WGS) entry which is preliminary data.</text>
</comment>
<evidence type="ECO:0000256" key="4">
    <source>
        <dbReference type="ARBA" id="ARBA00023027"/>
    </source>
</evidence>
<feature type="domain" description="Alcohol dehydrogenase iron-type/glycerol dehydrogenase GldA" evidence="6">
    <location>
        <begin position="30"/>
        <end position="196"/>
    </location>
</feature>
<dbReference type="EMBL" id="JAAMRR010000257">
    <property type="protein sequence ID" value="NGX94605.1"/>
    <property type="molecule type" value="Genomic_DNA"/>
</dbReference>
<dbReference type="AlphaFoldDB" id="A0A7C9RD83"/>
<dbReference type="FunFam" id="3.40.50.1970:FF:000003">
    <property type="entry name" value="Alcohol dehydrogenase, iron-containing"/>
    <property type="match status" value="1"/>
</dbReference>
<dbReference type="CDD" id="cd14861">
    <property type="entry name" value="Fe-ADH-like"/>
    <property type="match status" value="1"/>
</dbReference>
<keyword evidence="3" id="KW-0560">Oxidoreductase</keyword>
<name>A0A7C9RD83_9BRAD</name>
<dbReference type="InterPro" id="IPR001670">
    <property type="entry name" value="ADH_Fe/GldA"/>
</dbReference>
<dbReference type="Pfam" id="PF25137">
    <property type="entry name" value="ADH_Fe_C"/>
    <property type="match status" value="1"/>
</dbReference>
<dbReference type="InterPro" id="IPR018211">
    <property type="entry name" value="ADH_Fe_CS"/>
</dbReference>
<evidence type="ECO:0000256" key="2">
    <source>
        <dbReference type="ARBA" id="ARBA00007358"/>
    </source>
</evidence>
<comment type="similarity">
    <text evidence="2">Belongs to the iron-containing alcohol dehydrogenase family.</text>
</comment>
<dbReference type="InterPro" id="IPR039697">
    <property type="entry name" value="Alcohol_dehydrogenase_Fe"/>
</dbReference>
<proteinExistence type="inferred from homology"/>
<dbReference type="PANTHER" id="PTHR11496:SF102">
    <property type="entry name" value="ALCOHOL DEHYDROGENASE 4"/>
    <property type="match status" value="1"/>
</dbReference>
<evidence type="ECO:0000256" key="1">
    <source>
        <dbReference type="ARBA" id="ARBA00001962"/>
    </source>
</evidence>
<feature type="domain" description="Fe-containing alcohol dehydrogenase-like C-terminal" evidence="7">
    <location>
        <begin position="207"/>
        <end position="391"/>
    </location>
</feature>
<dbReference type="InterPro" id="IPR056798">
    <property type="entry name" value="ADH_Fe_C"/>
</dbReference>